<gene>
    <name evidence="7" type="ordered locus">LOC_Os03g18190</name>
</gene>
<keyword evidence="3" id="KW-0813">Transport</keyword>
<dbReference type="Pfam" id="PF25758">
    <property type="entry name" value="TPR_IPO11"/>
    <property type="match status" value="1"/>
</dbReference>
<dbReference type="GO" id="GO:0031267">
    <property type="term" value="F:small GTPase binding"/>
    <property type="evidence" value="ECO:0007669"/>
    <property type="project" value="InterPro"/>
</dbReference>
<evidence type="ECO:0000313" key="7">
    <source>
        <dbReference type="EMBL" id="ABF95407.1"/>
    </source>
</evidence>
<comment type="subcellular location">
    <subcellularLocation>
        <location evidence="1">Nucleus</location>
    </subcellularLocation>
</comment>
<dbReference type="Pfam" id="PF03810">
    <property type="entry name" value="IBN_N"/>
    <property type="match status" value="1"/>
</dbReference>
<dbReference type="HOGENOM" id="CLU_883934_0_0_1"/>
<dbReference type="SUPFAM" id="SSF48371">
    <property type="entry name" value="ARM repeat"/>
    <property type="match status" value="1"/>
</dbReference>
<reference evidence="7" key="2">
    <citation type="submission" date="2006-06" db="EMBL/GenBank/DDBJ databases">
        <authorList>
            <person name="Buell R."/>
            <person name="Wing R.A."/>
            <person name="McCombie W.A."/>
            <person name="Ouyang S."/>
        </authorList>
    </citation>
    <scope>NUCLEOTIDE SEQUENCE</scope>
</reference>
<dbReference type="AlphaFoldDB" id="Q10MW7"/>
<dbReference type="SMART" id="SM00913">
    <property type="entry name" value="IBN_N"/>
    <property type="match status" value="1"/>
</dbReference>
<dbReference type="GO" id="GO:0006886">
    <property type="term" value="P:intracellular protein transport"/>
    <property type="evidence" value="ECO:0007669"/>
    <property type="project" value="InterPro"/>
</dbReference>
<proteinExistence type="inferred from homology"/>
<dbReference type="PROSITE" id="PS50166">
    <property type="entry name" value="IMPORTIN_B_NT"/>
    <property type="match status" value="1"/>
</dbReference>
<organism evidence="7">
    <name type="scientific">Oryza sativa subsp. japonica</name>
    <name type="common">Rice</name>
    <dbReference type="NCBI Taxonomy" id="39947"/>
    <lineage>
        <taxon>Eukaryota</taxon>
        <taxon>Viridiplantae</taxon>
        <taxon>Streptophyta</taxon>
        <taxon>Embryophyta</taxon>
        <taxon>Tracheophyta</taxon>
        <taxon>Spermatophyta</taxon>
        <taxon>Magnoliopsida</taxon>
        <taxon>Liliopsida</taxon>
        <taxon>Poales</taxon>
        <taxon>Poaceae</taxon>
        <taxon>BOP clade</taxon>
        <taxon>Oryzoideae</taxon>
        <taxon>Oryzeae</taxon>
        <taxon>Oryzinae</taxon>
        <taxon>Oryza</taxon>
        <taxon>Oryza sativa</taxon>
    </lineage>
</organism>
<dbReference type="PANTHER" id="PTHR10997">
    <property type="entry name" value="IMPORTIN-7, 8, 11"/>
    <property type="match status" value="1"/>
</dbReference>
<evidence type="ECO:0000256" key="1">
    <source>
        <dbReference type="ARBA" id="ARBA00004123"/>
    </source>
</evidence>
<dbReference type="InterPro" id="IPR058669">
    <property type="entry name" value="TPR_IPO7/11-like"/>
</dbReference>
<accession>Q10MW7</accession>
<evidence type="ECO:0000256" key="2">
    <source>
        <dbReference type="ARBA" id="ARBA00007991"/>
    </source>
</evidence>
<keyword evidence="4" id="KW-0539">Nucleus</keyword>
<dbReference type="InterPro" id="IPR011989">
    <property type="entry name" value="ARM-like"/>
</dbReference>
<dbReference type="PANTHER" id="PTHR10997:SF7">
    <property type="entry name" value="IMPORTIN-11"/>
    <property type="match status" value="1"/>
</dbReference>
<dbReference type="Gene3D" id="1.25.10.10">
    <property type="entry name" value="Leucine-rich Repeat Variant"/>
    <property type="match status" value="1"/>
</dbReference>
<dbReference type="GO" id="GO:0005634">
    <property type="term" value="C:nucleus"/>
    <property type="evidence" value="ECO:0007669"/>
    <property type="project" value="UniProtKB-SubCell"/>
</dbReference>
<dbReference type="InterPro" id="IPR016024">
    <property type="entry name" value="ARM-type_fold"/>
</dbReference>
<evidence type="ECO:0000259" key="6">
    <source>
        <dbReference type="PROSITE" id="PS50166"/>
    </source>
</evidence>
<evidence type="ECO:0000256" key="4">
    <source>
        <dbReference type="ARBA" id="ARBA00023242"/>
    </source>
</evidence>
<reference evidence="7" key="1">
    <citation type="journal article" date="2005" name="Genome Res.">
        <title>Sequence, annotation, and analysis of synteny between rice chromosome 3 and diverged grass species.</title>
        <authorList>
            <consortium name="Rice Chromosome 3 Sequencing Consortium"/>
            <person name="Buell C.R."/>
            <person name="Yuan Q."/>
            <person name="Ouyang S."/>
            <person name="Liu J."/>
            <person name="Zhu W."/>
            <person name="Wang A."/>
            <person name="Maiti R."/>
            <person name="Haas B."/>
            <person name="Wortman J."/>
            <person name="Pertea M."/>
            <person name="Jones K.M."/>
            <person name="Kim M."/>
            <person name="Overton L."/>
            <person name="Tsitrin T."/>
            <person name="Fadrosh D."/>
            <person name="Bera J."/>
            <person name="Weaver B."/>
            <person name="Jin S."/>
            <person name="Johri S."/>
            <person name="Reardon M."/>
            <person name="Webb K."/>
            <person name="Hill J."/>
            <person name="Moffat K."/>
            <person name="Tallon L."/>
            <person name="Van Aken S."/>
            <person name="Lewis M."/>
            <person name="Utterback T."/>
            <person name="Feldblyum T."/>
            <person name="Zismann V."/>
            <person name="Iobst S."/>
            <person name="Hsiao J."/>
            <person name="de Vazeille A.R."/>
            <person name="Salzberg S.L."/>
            <person name="White O."/>
            <person name="Fraser C."/>
            <person name="Yu Y."/>
            <person name="Kim H."/>
            <person name="Rambo T."/>
            <person name="Currie J."/>
            <person name="Collura K."/>
            <person name="Kernodle-Thompson S."/>
            <person name="Wei F."/>
            <person name="Kudrna K."/>
            <person name="Ammiraju J.S."/>
            <person name="Luo M."/>
            <person name="Goicoechea J.L."/>
            <person name="Wing R.A."/>
            <person name="Henry D."/>
            <person name="Oates R."/>
            <person name="Palmer M."/>
            <person name="Pries G."/>
            <person name="Saski C."/>
            <person name="Simmons J."/>
            <person name="Soderlund C."/>
            <person name="Nelson W."/>
            <person name="de la Bastide M."/>
            <person name="Spiegel L."/>
            <person name="Nascimento L."/>
            <person name="Huang E."/>
            <person name="Preston R."/>
            <person name="Zutavern T."/>
            <person name="Palmer L."/>
            <person name="O'Shaughnessy A."/>
            <person name="Dike S."/>
            <person name="McCombie W.R."/>
            <person name="Minx P."/>
            <person name="Cordum H."/>
            <person name="Wilson R."/>
            <person name="Jin W."/>
            <person name="Lee H.R."/>
            <person name="Jiang J."/>
            <person name="Jackson S."/>
        </authorList>
    </citation>
    <scope>NUCLEOTIDE SEQUENCE [LARGE SCALE GENOMIC DNA]</scope>
</reference>
<feature type="region of interest" description="Disordered" evidence="5">
    <location>
        <begin position="945"/>
        <end position="969"/>
    </location>
</feature>
<sequence>MALSAGDVQFIYSVLANSLSADAATRQPAEALLAQCEARQGFCSCLLAIITSRGEESDDDVRLLAAVHLKNCVTRCWRNSVDSPAIDNEEKVYIRKSLLLNMREENGKIALQLAALIARIVYFDYPKEWSDVFSVLAQQLQTSDVFTSYQVSTVLFRSLKKLSKKRLAFDQRNYSEITVYLFDYIWNLWKSNAQIVLQNFSVLSQHNSSLDQSNDLLLIYERWLVCLKIIRELICSGYASDSTTMQEVCQIKEVCPVLLGAIQSILPYYPFFKERQAKPWSHAKRACIKLMKVLIILQDKYPYSFAHETVLPAAVDFCLTMITNPEQADTSFEEFLVQCMVLVKLVLECQEYKPGQIGFEAVGSSEHAIFDQRKNNLSATASSMVMSVLPADRIMLLCDILIRRHFIYTATDMNEWHSNPESFHHEQNLLQCTEKRRPCAEALFIILFDNYGVQLAPFVASIIHDVKAVSPPLEIEITAGMLLKEAAYTAAGHVFDELSKYLSFDEWFCGYLSIDLSNGNPNMCIIRRRIALLLGQCAFEIKGVIQKEVCDALVGLLGDQDMAVRLAACSSLCYAFRVFGIWEVDLLECIPTCWAMCFKLIGAVQEFDSKVQVLSFILVLLNYVGDDRIIPFVSELSQFFLKITYHNDQALVRKHTSPAYKTWEESSGECLLQIELLDAIRTFISSLGYNSPLCYGMVLPILQYGMDVDSPNALNLLEDTVLLLEATLSNAPSIVPQLLDCFPYLVGIMNGSFNHLEIMIKIIEHYIVFAGSDLLQSHATSLESIVDTIVGNADDKGLLTTLPIIDLLVLMFPQEVPPLISSALQKLVFISLSGGDEHYPSRTAVCVTSAAILARLLLLNRDFLAQLLSEPALIARFQQAGINQNLLLLLVDWWINKVDNASSIEKKVYAMALSVILTANIPGVIEKLGDILRLCTSVIIGGHGRTTSDDSSDDTISSLPLSDDPEYSNTSKEFKKAQIRELDPIRKASLVDMLRENLKECAALHGDAVFNAAISRIDPLVIAQLWQALEIG</sequence>
<comment type="similarity">
    <text evidence="2">Belongs to the importin beta family.</text>
</comment>
<feature type="domain" description="Importin N-terminal" evidence="6">
    <location>
        <begin position="29"/>
        <end position="104"/>
    </location>
</feature>
<dbReference type="EMBL" id="DP000009">
    <property type="protein sequence ID" value="ABF95407.1"/>
    <property type="molecule type" value="Genomic_DNA"/>
</dbReference>
<dbReference type="InterPro" id="IPR001494">
    <property type="entry name" value="Importin-beta_N"/>
</dbReference>
<name>Q10MW7_ORYSJ</name>
<evidence type="ECO:0000256" key="3">
    <source>
        <dbReference type="ARBA" id="ARBA00022448"/>
    </source>
</evidence>
<protein>
    <submittedName>
        <fullName evidence="7">Importin-beta N-terminal domain containing protein</fullName>
    </submittedName>
</protein>
<dbReference type="FunFam" id="1.25.10.10:FF:001096">
    <property type="entry name" value="Predicted protein"/>
    <property type="match status" value="1"/>
</dbReference>
<evidence type="ECO:0000256" key="5">
    <source>
        <dbReference type="SAM" id="MobiDB-lite"/>
    </source>
</evidence>